<evidence type="ECO:0000313" key="5">
    <source>
        <dbReference type="EMBL" id="GAY75080.1"/>
    </source>
</evidence>
<proteinExistence type="predicted"/>
<evidence type="ECO:0000256" key="1">
    <source>
        <dbReference type="ARBA" id="ARBA00022691"/>
    </source>
</evidence>
<accession>A0A4Y1Z7V4</accession>
<dbReference type="Gene3D" id="3.20.20.70">
    <property type="entry name" value="Aldolase class I"/>
    <property type="match status" value="1"/>
</dbReference>
<dbReference type="InterPro" id="IPR007197">
    <property type="entry name" value="rSAM"/>
</dbReference>
<dbReference type="GO" id="GO:0051536">
    <property type="term" value="F:iron-sulfur cluster binding"/>
    <property type="evidence" value="ECO:0007669"/>
    <property type="project" value="UniProtKB-KW"/>
</dbReference>
<evidence type="ECO:0000256" key="4">
    <source>
        <dbReference type="ARBA" id="ARBA00023014"/>
    </source>
</evidence>
<keyword evidence="2" id="KW-0479">Metal-binding</keyword>
<comment type="caution">
    <text evidence="5">The sequence shown here is derived from an EMBL/GenBank/DDBJ whole genome shotgun (WGS) entry which is preliminary data.</text>
</comment>
<dbReference type="InterPro" id="IPR013785">
    <property type="entry name" value="Aldolase_TIM"/>
</dbReference>
<keyword evidence="4" id="KW-0411">Iron-sulfur</keyword>
<dbReference type="Proteomes" id="UP000319716">
    <property type="component" value="Unassembled WGS sequence"/>
</dbReference>
<evidence type="ECO:0000256" key="3">
    <source>
        <dbReference type="ARBA" id="ARBA00023004"/>
    </source>
</evidence>
<dbReference type="AlphaFoldDB" id="A0A4Y1Z7V4"/>
<name>A0A4Y1Z7V4_9BACL</name>
<dbReference type="GO" id="GO:0016491">
    <property type="term" value="F:oxidoreductase activity"/>
    <property type="evidence" value="ECO:0007669"/>
    <property type="project" value="InterPro"/>
</dbReference>
<organism evidence="5 6">
    <name type="scientific">Sporolactobacillus inulinus</name>
    <dbReference type="NCBI Taxonomy" id="2078"/>
    <lineage>
        <taxon>Bacteria</taxon>
        <taxon>Bacillati</taxon>
        <taxon>Bacillota</taxon>
        <taxon>Bacilli</taxon>
        <taxon>Bacillales</taxon>
        <taxon>Sporolactobacillaceae</taxon>
        <taxon>Sporolactobacillus</taxon>
    </lineage>
</organism>
<dbReference type="Pfam" id="PF13353">
    <property type="entry name" value="Fer4_12"/>
    <property type="match status" value="1"/>
</dbReference>
<keyword evidence="1" id="KW-0949">S-adenosyl-L-methionine</keyword>
<dbReference type="PANTHER" id="PTHR43273:SF8">
    <property type="entry name" value="RADICAL SAM DOMAIN PROTEIN"/>
    <property type="match status" value="1"/>
</dbReference>
<sequence>MIHQYKLNGYNIVLDTYSGSVHVVDDLAYDVIEMYEKNAPDAIVRQMLDKYRDDTDVSETSIRETIDDVAELKKTGKLFSEDAFKDLSFNLKKRKTYVKALCLNVAHTCNLTCEYCFASQGKYHGPRAIMSEEVGKRAIDFLLENCGFHRNLDVDFFGGEPLMNWKVVKSVVAYARSKEKEYNKQFRLH</sequence>
<gene>
    <name evidence="5" type="ORF">NBRC111894_634</name>
</gene>
<evidence type="ECO:0000313" key="6">
    <source>
        <dbReference type="Proteomes" id="UP000319716"/>
    </source>
</evidence>
<dbReference type="SFLD" id="SFLDS00029">
    <property type="entry name" value="Radical_SAM"/>
    <property type="match status" value="1"/>
</dbReference>
<reference evidence="5 6" key="1">
    <citation type="submission" date="2017-11" db="EMBL/GenBank/DDBJ databases">
        <title>Draft Genome Sequence of Sporolactobacillus inulinus NBRC 111894 Isolated from Koso, a Japanese Sugar-Vegetable Fermented Beverage.</title>
        <authorList>
            <person name="Chiou T.Y."/>
            <person name="Oshima K."/>
            <person name="Suda W."/>
            <person name="Hattori M."/>
            <person name="Takahashi T."/>
        </authorList>
    </citation>
    <scope>NUCLEOTIDE SEQUENCE [LARGE SCALE GENOMIC DNA]</scope>
    <source>
        <strain evidence="5 6">NBRC111894</strain>
    </source>
</reference>
<protein>
    <recommendedName>
        <fullName evidence="7">Thioether cross-link-forming SCIFF peptide maturase</fullName>
    </recommendedName>
</protein>
<evidence type="ECO:0008006" key="7">
    <source>
        <dbReference type="Google" id="ProtNLM"/>
    </source>
</evidence>
<evidence type="ECO:0000256" key="2">
    <source>
        <dbReference type="ARBA" id="ARBA00022723"/>
    </source>
</evidence>
<dbReference type="GO" id="GO:0046872">
    <property type="term" value="F:metal ion binding"/>
    <property type="evidence" value="ECO:0007669"/>
    <property type="project" value="UniProtKB-KW"/>
</dbReference>
<keyword evidence="3" id="KW-0408">Iron</keyword>
<dbReference type="PANTHER" id="PTHR43273">
    <property type="entry name" value="ANAEROBIC SULFATASE-MATURATING ENZYME HOMOLOG ASLB-RELATED"/>
    <property type="match status" value="1"/>
</dbReference>
<dbReference type="EMBL" id="BEXB01000003">
    <property type="protein sequence ID" value="GAY75080.1"/>
    <property type="molecule type" value="Genomic_DNA"/>
</dbReference>
<dbReference type="InterPro" id="IPR058240">
    <property type="entry name" value="rSAM_sf"/>
</dbReference>
<dbReference type="SUPFAM" id="SSF102114">
    <property type="entry name" value="Radical SAM enzymes"/>
    <property type="match status" value="1"/>
</dbReference>
<dbReference type="InterPro" id="IPR023867">
    <property type="entry name" value="Sulphatase_maturase_rSAM"/>
</dbReference>